<keyword evidence="1" id="KW-0547">Nucleotide-binding</keyword>
<proteinExistence type="predicted"/>
<dbReference type="HOGENOM" id="CLU_000604_1_22_11"/>
<dbReference type="Pfam" id="PF00005">
    <property type="entry name" value="ABC_tran"/>
    <property type="match status" value="1"/>
</dbReference>
<feature type="domain" description="ABC transporter" evidence="3">
    <location>
        <begin position="7"/>
        <end position="245"/>
    </location>
</feature>
<dbReference type="KEGG" id="cwo:Cwoe_0368"/>
<dbReference type="eggNOG" id="COG1136">
    <property type="taxonomic scope" value="Bacteria"/>
</dbReference>
<dbReference type="GO" id="GO:0022857">
    <property type="term" value="F:transmembrane transporter activity"/>
    <property type="evidence" value="ECO:0007669"/>
    <property type="project" value="TreeGrafter"/>
</dbReference>
<reference evidence="4 5" key="1">
    <citation type="journal article" date="2010" name="Stand. Genomic Sci.">
        <title>Complete genome sequence of Conexibacter woesei type strain (ID131577).</title>
        <authorList>
            <person name="Pukall R."/>
            <person name="Lapidus A."/>
            <person name="Glavina Del Rio T."/>
            <person name="Copeland A."/>
            <person name="Tice H."/>
            <person name="Cheng J.-F."/>
            <person name="Lucas S."/>
            <person name="Chen F."/>
            <person name="Nolan M."/>
            <person name="Bruce D."/>
            <person name="Goodwin L."/>
            <person name="Pitluck S."/>
            <person name="Mavromatis K."/>
            <person name="Ivanova N."/>
            <person name="Ovchinnikova G."/>
            <person name="Pati A."/>
            <person name="Chen A."/>
            <person name="Palaniappan K."/>
            <person name="Land M."/>
            <person name="Hauser L."/>
            <person name="Chang Y.-J."/>
            <person name="Jeffries C.D."/>
            <person name="Chain P."/>
            <person name="Meincke L."/>
            <person name="Sims D."/>
            <person name="Brettin T."/>
            <person name="Detter J.C."/>
            <person name="Rohde M."/>
            <person name="Goeker M."/>
            <person name="Bristow J."/>
            <person name="Eisen J.A."/>
            <person name="Markowitz V."/>
            <person name="Kyrpides N.C."/>
            <person name="Klenk H.-P."/>
            <person name="Hugenholtz P."/>
        </authorList>
    </citation>
    <scope>NUCLEOTIDE SEQUENCE [LARGE SCALE GENOMIC DNA]</scope>
    <source>
        <strain evidence="5">DSM 14684 / CIP 108061 / JCM 11494 / NBRC 100937 / ID131577</strain>
    </source>
</reference>
<dbReference type="GO" id="GO:0005524">
    <property type="term" value="F:ATP binding"/>
    <property type="evidence" value="ECO:0007669"/>
    <property type="project" value="UniProtKB-KW"/>
</dbReference>
<keyword evidence="5" id="KW-1185">Reference proteome</keyword>
<dbReference type="InterPro" id="IPR027417">
    <property type="entry name" value="P-loop_NTPase"/>
</dbReference>
<dbReference type="Proteomes" id="UP000008229">
    <property type="component" value="Chromosome"/>
</dbReference>
<organism evidence="4 5">
    <name type="scientific">Conexibacter woesei (strain DSM 14684 / CCUG 47730 / CIP 108061 / JCM 11494 / NBRC 100937 / ID131577)</name>
    <dbReference type="NCBI Taxonomy" id="469383"/>
    <lineage>
        <taxon>Bacteria</taxon>
        <taxon>Bacillati</taxon>
        <taxon>Actinomycetota</taxon>
        <taxon>Thermoleophilia</taxon>
        <taxon>Solirubrobacterales</taxon>
        <taxon>Conexibacteraceae</taxon>
        <taxon>Conexibacter</taxon>
    </lineage>
</organism>
<dbReference type="EMBL" id="CP001854">
    <property type="protein sequence ID" value="ADB48804.1"/>
    <property type="molecule type" value="Genomic_DNA"/>
</dbReference>
<evidence type="ECO:0000259" key="3">
    <source>
        <dbReference type="PROSITE" id="PS50893"/>
    </source>
</evidence>
<dbReference type="InterPro" id="IPR003593">
    <property type="entry name" value="AAA+_ATPase"/>
</dbReference>
<dbReference type="AlphaFoldDB" id="D3F733"/>
<name>D3F733_CONWI</name>
<evidence type="ECO:0000256" key="1">
    <source>
        <dbReference type="ARBA" id="ARBA00022741"/>
    </source>
</evidence>
<gene>
    <name evidence="4" type="ordered locus">Cwoe_0368</name>
</gene>
<evidence type="ECO:0000313" key="5">
    <source>
        <dbReference type="Proteomes" id="UP000008229"/>
    </source>
</evidence>
<keyword evidence="2" id="KW-0067">ATP-binding</keyword>
<protein>
    <submittedName>
        <fullName evidence="4">ABC transporter related protein</fullName>
    </submittedName>
</protein>
<dbReference type="RefSeq" id="WP_012931857.1">
    <property type="nucleotide sequence ID" value="NC_013739.1"/>
</dbReference>
<evidence type="ECO:0000313" key="4">
    <source>
        <dbReference type="EMBL" id="ADB48804.1"/>
    </source>
</evidence>
<dbReference type="Gene3D" id="3.40.50.300">
    <property type="entry name" value="P-loop containing nucleotide triphosphate hydrolases"/>
    <property type="match status" value="1"/>
</dbReference>
<dbReference type="GO" id="GO:0016887">
    <property type="term" value="F:ATP hydrolysis activity"/>
    <property type="evidence" value="ECO:0007669"/>
    <property type="project" value="InterPro"/>
</dbReference>
<dbReference type="OrthoDB" id="9802264at2"/>
<dbReference type="STRING" id="469383.Cwoe_0368"/>
<dbReference type="PANTHER" id="PTHR24220:SF685">
    <property type="entry name" value="ABC TRANSPORTER RELATED"/>
    <property type="match status" value="1"/>
</dbReference>
<dbReference type="PANTHER" id="PTHR24220">
    <property type="entry name" value="IMPORT ATP-BINDING PROTEIN"/>
    <property type="match status" value="1"/>
</dbReference>
<dbReference type="GO" id="GO:0005886">
    <property type="term" value="C:plasma membrane"/>
    <property type="evidence" value="ECO:0007669"/>
    <property type="project" value="TreeGrafter"/>
</dbReference>
<dbReference type="InterPro" id="IPR003439">
    <property type="entry name" value="ABC_transporter-like_ATP-bd"/>
</dbReference>
<sequence>MLPSTIISAVGVTRTHGAGDEAVHALDGVSVDVPAGRLTAISGSPGAGKTTLAHLLGGLDRPTAGSIEVDGIELTALDDDDLAALRRDLFGYVFRAPNLLPVLTVDENVLAPQWVAGRRPGRRRLELSIELAGLGAHRRLLPAQLTGVQQQRVAVARALLGEPAVVFADEPAGDLDEDDAAELLGLLRRVVDELGQTVVLLTRDARAAAALAHRVVTLDGGRRSMCVAPRVPGTRNLAHIGARAAAPGRRRRIRARTPPV</sequence>
<evidence type="ECO:0000256" key="2">
    <source>
        <dbReference type="ARBA" id="ARBA00022840"/>
    </source>
</evidence>
<dbReference type="InterPro" id="IPR015854">
    <property type="entry name" value="ABC_transpr_LolD-like"/>
</dbReference>
<reference evidence="5" key="2">
    <citation type="submission" date="2010-01" db="EMBL/GenBank/DDBJ databases">
        <title>The complete genome of Conexibacter woesei DSM 14684.</title>
        <authorList>
            <consortium name="US DOE Joint Genome Institute (JGI-PGF)"/>
            <person name="Lucas S."/>
            <person name="Copeland A."/>
            <person name="Lapidus A."/>
            <person name="Glavina del Rio T."/>
            <person name="Dalin E."/>
            <person name="Tice H."/>
            <person name="Bruce D."/>
            <person name="Goodwin L."/>
            <person name="Pitluck S."/>
            <person name="Kyrpides N."/>
            <person name="Mavromatis K."/>
            <person name="Ivanova N."/>
            <person name="Mikhailova N."/>
            <person name="Chertkov O."/>
            <person name="Brettin T."/>
            <person name="Detter J.C."/>
            <person name="Han C."/>
            <person name="Larimer F."/>
            <person name="Land M."/>
            <person name="Hauser L."/>
            <person name="Markowitz V."/>
            <person name="Cheng J.-F."/>
            <person name="Hugenholtz P."/>
            <person name="Woyke T."/>
            <person name="Wu D."/>
            <person name="Pukall R."/>
            <person name="Steenblock K."/>
            <person name="Schneider S."/>
            <person name="Klenk H.-P."/>
            <person name="Eisen J.A."/>
        </authorList>
    </citation>
    <scope>NUCLEOTIDE SEQUENCE [LARGE SCALE GENOMIC DNA]</scope>
    <source>
        <strain evidence="5">DSM 14684 / CIP 108061 / JCM 11494 / NBRC 100937 / ID131577</strain>
    </source>
</reference>
<accession>D3F733</accession>
<dbReference type="PROSITE" id="PS50893">
    <property type="entry name" value="ABC_TRANSPORTER_2"/>
    <property type="match status" value="1"/>
</dbReference>
<dbReference type="SMART" id="SM00382">
    <property type="entry name" value="AAA"/>
    <property type="match status" value="1"/>
</dbReference>
<dbReference type="SUPFAM" id="SSF52540">
    <property type="entry name" value="P-loop containing nucleoside triphosphate hydrolases"/>
    <property type="match status" value="1"/>
</dbReference>